<dbReference type="InterPro" id="IPR018062">
    <property type="entry name" value="HTH_AraC-typ_CS"/>
</dbReference>
<dbReference type="Proteomes" id="UP000838748">
    <property type="component" value="Unassembled WGS sequence"/>
</dbReference>
<accession>A0ABM8ZYM0</accession>
<keyword evidence="2" id="KW-0238">DNA-binding</keyword>
<dbReference type="InterPro" id="IPR014710">
    <property type="entry name" value="RmlC-like_jellyroll"/>
</dbReference>
<evidence type="ECO:0000313" key="6">
    <source>
        <dbReference type="EMBL" id="CAH0536052.1"/>
    </source>
</evidence>
<sequence>MSTRRQKRAIPNLPELPRPIYARPESWGPEGRLTDWHSHKWGQFSYAVSGVLNVSTEQASYVSPPQYGIWIPENTTHKVESNVAAEMRSLYINMDALAGDQWKRPFTCEVSVLCRELIVRFCQSPALYDVGSREERLAQVMIDELGLQPEVATDLPMPTDHRLILISEFLIEEPSCALDINQLGSKVGLSGRSVSRLFKQETGLTFQQWRQRVRLSTALTWLESGVSVTEVAVSCGYDSLSAFVVAFKSQFGQTPGQMF</sequence>
<feature type="domain" description="HTH araC/xylS-type" evidence="5">
    <location>
        <begin position="161"/>
        <end position="259"/>
    </location>
</feature>
<evidence type="ECO:0000256" key="2">
    <source>
        <dbReference type="ARBA" id="ARBA00023125"/>
    </source>
</evidence>
<dbReference type="PROSITE" id="PS00041">
    <property type="entry name" value="HTH_ARAC_FAMILY_1"/>
    <property type="match status" value="1"/>
</dbReference>
<evidence type="ECO:0000256" key="1">
    <source>
        <dbReference type="ARBA" id="ARBA00023015"/>
    </source>
</evidence>
<dbReference type="EMBL" id="CAKLDM010000001">
    <property type="protein sequence ID" value="CAH0536052.1"/>
    <property type="molecule type" value="Genomic_DNA"/>
</dbReference>
<dbReference type="SMART" id="SM00342">
    <property type="entry name" value="HTH_ARAC"/>
    <property type="match status" value="1"/>
</dbReference>
<dbReference type="Gene3D" id="1.10.10.60">
    <property type="entry name" value="Homeodomain-like"/>
    <property type="match status" value="2"/>
</dbReference>
<dbReference type="InterPro" id="IPR009057">
    <property type="entry name" value="Homeodomain-like_sf"/>
</dbReference>
<dbReference type="InterPro" id="IPR020449">
    <property type="entry name" value="Tscrpt_reg_AraC-type_HTH"/>
</dbReference>
<evidence type="ECO:0000256" key="4">
    <source>
        <dbReference type="ARBA" id="ARBA00023163"/>
    </source>
</evidence>
<dbReference type="Pfam" id="PF12833">
    <property type="entry name" value="HTH_18"/>
    <property type="match status" value="1"/>
</dbReference>
<keyword evidence="7" id="KW-1185">Reference proteome</keyword>
<dbReference type="RefSeq" id="WP_237359560.1">
    <property type="nucleotide sequence ID" value="NZ_CAKLDM010000001.1"/>
</dbReference>
<keyword evidence="3" id="KW-0010">Activator</keyword>
<dbReference type="InterPro" id="IPR018060">
    <property type="entry name" value="HTH_AraC"/>
</dbReference>
<dbReference type="SUPFAM" id="SSF46689">
    <property type="entry name" value="Homeodomain-like"/>
    <property type="match status" value="1"/>
</dbReference>
<gene>
    <name evidence="6" type="primary">nimR_1</name>
    <name evidence="6" type="ORF">VMF7928_00148</name>
</gene>
<dbReference type="Gene3D" id="2.60.120.10">
    <property type="entry name" value="Jelly Rolls"/>
    <property type="match status" value="1"/>
</dbReference>
<dbReference type="PROSITE" id="PS01124">
    <property type="entry name" value="HTH_ARAC_FAMILY_2"/>
    <property type="match status" value="1"/>
</dbReference>
<reference evidence="6" key="1">
    <citation type="submission" date="2021-11" db="EMBL/GenBank/DDBJ databases">
        <authorList>
            <person name="Rodrigo-Torres L."/>
            <person name="Arahal R. D."/>
            <person name="Lucena T."/>
        </authorList>
    </citation>
    <scope>NUCLEOTIDE SEQUENCE</scope>
    <source>
        <strain evidence="6">CECT 7928</strain>
    </source>
</reference>
<dbReference type="PRINTS" id="PR00032">
    <property type="entry name" value="HTHARAC"/>
</dbReference>
<comment type="caution">
    <text evidence="6">The sequence shown here is derived from an EMBL/GenBank/DDBJ whole genome shotgun (WGS) entry which is preliminary data.</text>
</comment>
<evidence type="ECO:0000256" key="3">
    <source>
        <dbReference type="ARBA" id="ARBA00023159"/>
    </source>
</evidence>
<keyword evidence="4" id="KW-0804">Transcription</keyword>
<keyword evidence="1" id="KW-0805">Transcription regulation</keyword>
<dbReference type="PANTHER" id="PTHR11019:SF159">
    <property type="entry name" value="TRANSCRIPTIONAL REGULATOR-RELATED"/>
    <property type="match status" value="1"/>
</dbReference>
<dbReference type="SUPFAM" id="SSF51182">
    <property type="entry name" value="RmlC-like cupins"/>
    <property type="match status" value="1"/>
</dbReference>
<dbReference type="Pfam" id="PF02311">
    <property type="entry name" value="AraC_binding"/>
    <property type="match status" value="1"/>
</dbReference>
<evidence type="ECO:0000313" key="7">
    <source>
        <dbReference type="Proteomes" id="UP000838748"/>
    </source>
</evidence>
<dbReference type="InterPro" id="IPR011051">
    <property type="entry name" value="RmlC_Cupin_sf"/>
</dbReference>
<name>A0ABM8ZYM0_9VIBR</name>
<dbReference type="InterPro" id="IPR003313">
    <property type="entry name" value="AraC-bd"/>
</dbReference>
<protein>
    <submittedName>
        <fullName evidence="6">HTH-type transcriptional regulator NimR</fullName>
    </submittedName>
</protein>
<dbReference type="CDD" id="cd06124">
    <property type="entry name" value="cupin_NimR-like_N"/>
    <property type="match status" value="1"/>
</dbReference>
<organism evidence="6 7">
    <name type="scientific">Vibrio marisflavi CECT 7928</name>
    <dbReference type="NCBI Taxonomy" id="634439"/>
    <lineage>
        <taxon>Bacteria</taxon>
        <taxon>Pseudomonadati</taxon>
        <taxon>Pseudomonadota</taxon>
        <taxon>Gammaproteobacteria</taxon>
        <taxon>Vibrionales</taxon>
        <taxon>Vibrionaceae</taxon>
        <taxon>Vibrio</taxon>
    </lineage>
</organism>
<dbReference type="PANTHER" id="PTHR11019">
    <property type="entry name" value="HTH-TYPE TRANSCRIPTIONAL REGULATOR NIMR"/>
    <property type="match status" value="1"/>
</dbReference>
<proteinExistence type="predicted"/>
<evidence type="ECO:0000259" key="5">
    <source>
        <dbReference type="PROSITE" id="PS01124"/>
    </source>
</evidence>